<dbReference type="Gene3D" id="3.40.50.2300">
    <property type="match status" value="2"/>
</dbReference>
<dbReference type="SUPFAM" id="SSF53822">
    <property type="entry name" value="Periplasmic binding protein-like I"/>
    <property type="match status" value="1"/>
</dbReference>
<feature type="domain" description="HTH lacI-type" evidence="4">
    <location>
        <begin position="12"/>
        <end position="66"/>
    </location>
</feature>
<dbReference type="Proteomes" id="UP000433101">
    <property type="component" value="Unassembled WGS sequence"/>
</dbReference>
<keyword evidence="6" id="KW-1185">Reference proteome</keyword>
<keyword evidence="2" id="KW-0238">DNA-binding</keyword>
<dbReference type="CDD" id="cd06289">
    <property type="entry name" value="PBP1_MalI-like"/>
    <property type="match status" value="1"/>
</dbReference>
<evidence type="ECO:0000256" key="3">
    <source>
        <dbReference type="ARBA" id="ARBA00023163"/>
    </source>
</evidence>
<dbReference type="PANTHER" id="PTHR30146">
    <property type="entry name" value="LACI-RELATED TRANSCRIPTIONAL REPRESSOR"/>
    <property type="match status" value="1"/>
</dbReference>
<dbReference type="SUPFAM" id="SSF47413">
    <property type="entry name" value="lambda repressor-like DNA-binding domains"/>
    <property type="match status" value="1"/>
</dbReference>
<dbReference type="Pfam" id="PF00532">
    <property type="entry name" value="Peripla_BP_1"/>
    <property type="match status" value="1"/>
</dbReference>
<dbReference type="EMBL" id="WUMV01000003">
    <property type="protein sequence ID" value="MXN65252.1"/>
    <property type="molecule type" value="Genomic_DNA"/>
</dbReference>
<dbReference type="PANTHER" id="PTHR30146:SF109">
    <property type="entry name" value="HTH-TYPE TRANSCRIPTIONAL REGULATOR GALS"/>
    <property type="match status" value="1"/>
</dbReference>
<dbReference type="PROSITE" id="PS50932">
    <property type="entry name" value="HTH_LACI_2"/>
    <property type="match status" value="1"/>
</dbReference>
<keyword evidence="3" id="KW-0804">Transcription</keyword>
<reference evidence="5 6" key="1">
    <citation type="submission" date="2019-12" db="EMBL/GenBank/DDBJ databases">
        <authorList>
            <person name="Li M."/>
        </authorList>
    </citation>
    <scope>NUCLEOTIDE SEQUENCE [LARGE SCALE GENOMIC DNA]</scope>
    <source>
        <strain evidence="5 6">GBMRC 2046</strain>
    </source>
</reference>
<dbReference type="GO" id="GO:0003700">
    <property type="term" value="F:DNA-binding transcription factor activity"/>
    <property type="evidence" value="ECO:0007669"/>
    <property type="project" value="TreeGrafter"/>
</dbReference>
<dbReference type="AlphaFoldDB" id="A0A7X3S7Y9"/>
<keyword evidence="1" id="KW-0805">Transcription regulation</keyword>
<dbReference type="InterPro" id="IPR010982">
    <property type="entry name" value="Lambda_DNA-bd_dom_sf"/>
</dbReference>
<evidence type="ECO:0000256" key="1">
    <source>
        <dbReference type="ARBA" id="ARBA00023015"/>
    </source>
</evidence>
<sequence>MSDRGTGRGRRVRLGDIAADLGLSTATVSLALRDSPLVAEDTRVRVKAHAEARGYIYNRYAASLRTARTDMIGVAVHDIQNPYFAEIFRSLEDELGQEKQVVLICNHRDDVARQRQFIDALLQHRVDGIVLCASVGTKADEIVRLTQAGVPVTLICREVEGVPAPVVRGDDYAGGYAATKHLIESGHRRIAMVGGRRQTSVGQDRNRGWREALSDAGIDPDSQIDIPELMTRDEGYEIVPKLLEADSAPSAVVAFNDLIALGLLDGLRRAGRTLAITGYDDINAAAKQAPSLTSVNNSAAQIGRIAADLILKQIAGDTTDDQRILIEPKLMIRESSM</sequence>
<organism evidence="5 6">
    <name type="scientific">Stappia sediminis</name>
    <dbReference type="NCBI Taxonomy" id="2692190"/>
    <lineage>
        <taxon>Bacteria</taxon>
        <taxon>Pseudomonadati</taxon>
        <taxon>Pseudomonadota</taxon>
        <taxon>Alphaproteobacteria</taxon>
        <taxon>Hyphomicrobiales</taxon>
        <taxon>Stappiaceae</taxon>
        <taxon>Stappia</taxon>
    </lineage>
</organism>
<dbReference type="Gene3D" id="1.10.260.40">
    <property type="entry name" value="lambda repressor-like DNA-binding domains"/>
    <property type="match status" value="1"/>
</dbReference>
<evidence type="ECO:0000259" key="4">
    <source>
        <dbReference type="PROSITE" id="PS50932"/>
    </source>
</evidence>
<dbReference type="InterPro" id="IPR028082">
    <property type="entry name" value="Peripla_BP_I"/>
</dbReference>
<name>A0A7X3S7Y9_9HYPH</name>
<comment type="caution">
    <text evidence="5">The sequence shown here is derived from an EMBL/GenBank/DDBJ whole genome shotgun (WGS) entry which is preliminary data.</text>
</comment>
<dbReference type="SMART" id="SM00354">
    <property type="entry name" value="HTH_LACI"/>
    <property type="match status" value="1"/>
</dbReference>
<gene>
    <name evidence="5" type="ORF">GR183_10105</name>
</gene>
<dbReference type="Pfam" id="PF00356">
    <property type="entry name" value="LacI"/>
    <property type="match status" value="1"/>
</dbReference>
<dbReference type="RefSeq" id="WP_160775453.1">
    <property type="nucleotide sequence ID" value="NZ_WUMV01000003.1"/>
</dbReference>
<protein>
    <submittedName>
        <fullName evidence="5">Substrate-binding domain-containing protein</fullName>
    </submittedName>
</protein>
<dbReference type="InterPro" id="IPR001761">
    <property type="entry name" value="Peripla_BP/Lac1_sug-bd_dom"/>
</dbReference>
<accession>A0A7X3S7Y9</accession>
<evidence type="ECO:0000313" key="5">
    <source>
        <dbReference type="EMBL" id="MXN65252.1"/>
    </source>
</evidence>
<dbReference type="InterPro" id="IPR000843">
    <property type="entry name" value="HTH_LacI"/>
</dbReference>
<dbReference type="CDD" id="cd01392">
    <property type="entry name" value="HTH_LacI"/>
    <property type="match status" value="1"/>
</dbReference>
<evidence type="ECO:0000313" key="6">
    <source>
        <dbReference type="Proteomes" id="UP000433101"/>
    </source>
</evidence>
<dbReference type="GO" id="GO:0000976">
    <property type="term" value="F:transcription cis-regulatory region binding"/>
    <property type="evidence" value="ECO:0007669"/>
    <property type="project" value="TreeGrafter"/>
</dbReference>
<evidence type="ECO:0000256" key="2">
    <source>
        <dbReference type="ARBA" id="ARBA00023125"/>
    </source>
</evidence>
<proteinExistence type="predicted"/>